<keyword evidence="1" id="KW-0808">Transferase</keyword>
<organism evidence="1 2">
    <name type="scientific">Thiohalobacter thiocyanaticus</name>
    <dbReference type="NCBI Taxonomy" id="585455"/>
    <lineage>
        <taxon>Bacteria</taxon>
        <taxon>Pseudomonadati</taxon>
        <taxon>Pseudomonadota</taxon>
        <taxon>Gammaproteobacteria</taxon>
        <taxon>Thiohalobacterales</taxon>
        <taxon>Thiohalobacteraceae</taxon>
        <taxon>Thiohalobacter</taxon>
    </lineage>
</organism>
<dbReference type="GO" id="GO:0016301">
    <property type="term" value="F:kinase activity"/>
    <property type="evidence" value="ECO:0007669"/>
    <property type="project" value="UniProtKB-KW"/>
</dbReference>
<sequence>MDLIERVRILALASQFAKAAIRIVAADIIFSGRHAVIHGKYFIILLTLPRNRIPGMRLQRSLRIGITHLLTNRLKLRFIRFFLDRQFTTETLIDIQRESGGDVTRDEPNSVAIAYAEKKPEADRLSDIVILLNRPSANGGVDVQFVFVMEHFSCLTFIELHLDAVLALPAEHILGIGRIRHSRYRWDCRRE</sequence>
<keyword evidence="1" id="KW-0418">Kinase</keyword>
<accession>A0A1Z4VQ95</accession>
<keyword evidence="2" id="KW-1185">Reference proteome</keyword>
<dbReference type="Proteomes" id="UP000218765">
    <property type="component" value="Chromosome"/>
</dbReference>
<dbReference type="AlphaFoldDB" id="A0A1Z4VQ95"/>
<reference evidence="1 2" key="1">
    <citation type="submission" date="2017-05" db="EMBL/GenBank/DDBJ databases">
        <title>Thiocyanate degradation by Thiohalobacter thiocyanaticus FOKN1.</title>
        <authorList>
            <person name="Oshiki M."/>
            <person name="Fukushima T."/>
            <person name="Kawano S."/>
            <person name="Nakagawa J."/>
        </authorList>
    </citation>
    <scope>NUCLEOTIDE SEQUENCE [LARGE SCALE GENOMIC DNA]</scope>
    <source>
        <strain evidence="1 2">FOKN1</strain>
    </source>
</reference>
<gene>
    <name evidence="1" type="ORF">FOKN1_1393</name>
</gene>
<dbReference type="KEGG" id="ttc:FOKN1_1393"/>
<name>A0A1Z4VQ95_9GAMM</name>
<proteinExistence type="predicted"/>
<evidence type="ECO:0000313" key="2">
    <source>
        <dbReference type="Proteomes" id="UP000218765"/>
    </source>
</evidence>
<evidence type="ECO:0000313" key="1">
    <source>
        <dbReference type="EMBL" id="BAZ93791.1"/>
    </source>
</evidence>
<dbReference type="EMBL" id="AP018052">
    <property type="protein sequence ID" value="BAZ93791.1"/>
    <property type="molecule type" value="Genomic_DNA"/>
</dbReference>
<protein>
    <submittedName>
        <fullName evidence="1">Chemotaxis protein histidine kinase</fullName>
    </submittedName>
</protein>